<gene>
    <name evidence="1" type="ORF">SAMN05660477_02734</name>
</gene>
<evidence type="ECO:0000313" key="2">
    <source>
        <dbReference type="Proteomes" id="UP000191112"/>
    </source>
</evidence>
<accession>A0A1T5GCY9</accession>
<sequence length="169" mass="19289">MLSWVACKEMFTLEKNKMRLLTLFILSFSVFACTDTKKSFIEAISDKNPVDPSCDCQYFKEQNMPLYATNIAANQKNINFNCAQIEVAIAEKADVNGVPQGCEYLYTLQCVSSKSQQLILADQFRYSKNVNTSSTQSDFYKDLKENPKAIFEFSLNAQNQIIEIEKLEL</sequence>
<dbReference type="STRING" id="619805.SAMN05660477_02734"/>
<dbReference type="AlphaFoldDB" id="A0A1T5GCY9"/>
<keyword evidence="2" id="KW-1185">Reference proteome</keyword>
<protein>
    <submittedName>
        <fullName evidence="1">Uncharacterized protein</fullName>
    </submittedName>
</protein>
<dbReference type="Proteomes" id="UP000191112">
    <property type="component" value="Unassembled WGS sequence"/>
</dbReference>
<proteinExistence type="predicted"/>
<name>A0A1T5GCY9_9FLAO</name>
<dbReference type="EMBL" id="FUYZ01000011">
    <property type="protein sequence ID" value="SKC06280.1"/>
    <property type="molecule type" value="Genomic_DNA"/>
</dbReference>
<organism evidence="1 2">
    <name type="scientific">Soonwooa buanensis</name>
    <dbReference type="NCBI Taxonomy" id="619805"/>
    <lineage>
        <taxon>Bacteria</taxon>
        <taxon>Pseudomonadati</taxon>
        <taxon>Bacteroidota</taxon>
        <taxon>Flavobacteriia</taxon>
        <taxon>Flavobacteriales</taxon>
        <taxon>Weeksellaceae</taxon>
        <taxon>Chryseobacterium group</taxon>
        <taxon>Soonwooa</taxon>
    </lineage>
</organism>
<evidence type="ECO:0000313" key="1">
    <source>
        <dbReference type="EMBL" id="SKC06280.1"/>
    </source>
</evidence>
<reference evidence="1 2" key="1">
    <citation type="submission" date="2017-02" db="EMBL/GenBank/DDBJ databases">
        <authorList>
            <person name="Peterson S.W."/>
        </authorList>
    </citation>
    <scope>NUCLEOTIDE SEQUENCE [LARGE SCALE GENOMIC DNA]</scope>
    <source>
        <strain evidence="1 2">DSM 22323</strain>
    </source>
</reference>